<protein>
    <submittedName>
        <fullName evidence="3 4">Uncharacterized protein</fullName>
    </submittedName>
</protein>
<feature type="compositionally biased region" description="Polar residues" evidence="2">
    <location>
        <begin position="351"/>
        <end position="360"/>
    </location>
</feature>
<feature type="region of interest" description="Disordered" evidence="2">
    <location>
        <begin position="336"/>
        <end position="399"/>
    </location>
</feature>
<feature type="compositionally biased region" description="Basic residues" evidence="2">
    <location>
        <begin position="387"/>
        <end position="396"/>
    </location>
</feature>
<name>R7U7N1_CAPTE</name>
<reference evidence="3 5" key="2">
    <citation type="journal article" date="2013" name="Nature">
        <title>Insights into bilaterian evolution from three spiralian genomes.</title>
        <authorList>
            <person name="Simakov O."/>
            <person name="Marletaz F."/>
            <person name="Cho S.J."/>
            <person name="Edsinger-Gonzales E."/>
            <person name="Havlak P."/>
            <person name="Hellsten U."/>
            <person name="Kuo D.H."/>
            <person name="Larsson T."/>
            <person name="Lv J."/>
            <person name="Arendt D."/>
            <person name="Savage R."/>
            <person name="Osoegawa K."/>
            <person name="de Jong P."/>
            <person name="Grimwood J."/>
            <person name="Chapman J.A."/>
            <person name="Shapiro H."/>
            <person name="Aerts A."/>
            <person name="Otillar R.P."/>
            <person name="Terry A.Y."/>
            <person name="Boore J.L."/>
            <person name="Grigoriev I.V."/>
            <person name="Lindberg D.R."/>
            <person name="Seaver E.C."/>
            <person name="Weisblat D.A."/>
            <person name="Putnam N.H."/>
            <person name="Rokhsar D.S."/>
        </authorList>
    </citation>
    <scope>NUCLEOTIDE SEQUENCE</scope>
    <source>
        <strain evidence="3 5">I ESC-2004</strain>
    </source>
</reference>
<feature type="coiled-coil region" evidence="1">
    <location>
        <begin position="104"/>
        <end position="159"/>
    </location>
</feature>
<feature type="region of interest" description="Disordered" evidence="2">
    <location>
        <begin position="287"/>
        <end position="310"/>
    </location>
</feature>
<feature type="coiled-coil region" evidence="1">
    <location>
        <begin position="183"/>
        <end position="217"/>
    </location>
</feature>
<dbReference type="AlphaFoldDB" id="R7U7N1"/>
<keyword evidence="1" id="KW-0175">Coiled coil</keyword>
<sequence length="425" mass="48394">MTSCRRNVRSHEVNEELVFIVSACDQCHGSRPKVVYGLHHVSAFQWPFAFLSECYKTDCSVKITQRNNNGDVKKGVVSIEPPSTPLRNEKVEKTPIKSIKQSEVARLKQELELSQKTQQKKDEKITELEEKLTTVDKQMGELECNNFDLQDRIHHLEETLNQSVPSRSLSLVAEETEICPETLQVKNKYIEQLEKEAEQLKMDMKKLKIRCKRKLRSLNAQLSESKQVNSVEKMERELNLESKHIRPDGCGGSHLLIVELSSKVNEQETEIAELTHKIAEKDKEIAELSRPTDRNLAALPKSDSPSSQIRRWTSSCVSDIINNAALLFDNTAQDLPSSDVTDSLSKEKSRLSSAGTSTWSSEDDEVKSTDTHSLDPASIRRISAPKDRRRRTKPTQHRCVDEVKFTETEDLIKSLEHKTEMPAVY</sequence>
<dbReference type="HOGENOM" id="CLU_645989_0_0_1"/>
<reference evidence="5" key="1">
    <citation type="submission" date="2012-12" db="EMBL/GenBank/DDBJ databases">
        <authorList>
            <person name="Hellsten U."/>
            <person name="Grimwood J."/>
            <person name="Chapman J.A."/>
            <person name="Shapiro H."/>
            <person name="Aerts A."/>
            <person name="Otillar R.P."/>
            <person name="Terry A.Y."/>
            <person name="Boore J.L."/>
            <person name="Simakov O."/>
            <person name="Marletaz F."/>
            <person name="Cho S.-J."/>
            <person name="Edsinger-Gonzales E."/>
            <person name="Havlak P."/>
            <person name="Kuo D.-H."/>
            <person name="Larsson T."/>
            <person name="Lv J."/>
            <person name="Arendt D."/>
            <person name="Savage R."/>
            <person name="Osoegawa K."/>
            <person name="de Jong P."/>
            <person name="Lindberg D.R."/>
            <person name="Seaver E.C."/>
            <person name="Weisblat D.A."/>
            <person name="Putnam N.H."/>
            <person name="Grigoriev I.V."/>
            <person name="Rokhsar D.S."/>
        </authorList>
    </citation>
    <scope>NUCLEOTIDE SEQUENCE</scope>
    <source>
        <strain evidence="5">I ESC-2004</strain>
    </source>
</reference>
<evidence type="ECO:0000313" key="4">
    <source>
        <dbReference type="EnsemblMetazoa" id="CapteP225377"/>
    </source>
</evidence>
<gene>
    <name evidence="3" type="ORF">CAPTEDRAFT_225377</name>
</gene>
<evidence type="ECO:0000313" key="3">
    <source>
        <dbReference type="EMBL" id="ELU02375.1"/>
    </source>
</evidence>
<accession>R7U7N1</accession>
<evidence type="ECO:0000256" key="1">
    <source>
        <dbReference type="SAM" id="Coils"/>
    </source>
</evidence>
<reference evidence="4" key="3">
    <citation type="submission" date="2015-06" db="UniProtKB">
        <authorList>
            <consortium name="EnsemblMetazoa"/>
        </authorList>
    </citation>
    <scope>IDENTIFICATION</scope>
</reference>
<dbReference type="EMBL" id="AMQN01008861">
    <property type="status" value="NOT_ANNOTATED_CDS"/>
    <property type="molecule type" value="Genomic_DNA"/>
</dbReference>
<dbReference type="EnsemblMetazoa" id="CapteT225377">
    <property type="protein sequence ID" value="CapteP225377"/>
    <property type="gene ID" value="CapteG225377"/>
</dbReference>
<dbReference type="EMBL" id="KB304125">
    <property type="protein sequence ID" value="ELU02375.1"/>
    <property type="molecule type" value="Genomic_DNA"/>
</dbReference>
<keyword evidence="5" id="KW-1185">Reference proteome</keyword>
<proteinExistence type="predicted"/>
<organism evidence="3">
    <name type="scientific">Capitella teleta</name>
    <name type="common">Polychaete worm</name>
    <dbReference type="NCBI Taxonomy" id="283909"/>
    <lineage>
        <taxon>Eukaryota</taxon>
        <taxon>Metazoa</taxon>
        <taxon>Spiralia</taxon>
        <taxon>Lophotrochozoa</taxon>
        <taxon>Annelida</taxon>
        <taxon>Polychaeta</taxon>
        <taxon>Sedentaria</taxon>
        <taxon>Scolecida</taxon>
        <taxon>Capitellidae</taxon>
        <taxon>Capitella</taxon>
    </lineage>
</organism>
<dbReference type="PANTHER" id="PTHR38580:SF1">
    <property type="entry name" value="COILED-COIL DOMAIN-CONTAINING PROTEIN 192"/>
    <property type="match status" value="1"/>
</dbReference>
<dbReference type="InterPro" id="IPR038817">
    <property type="entry name" value="CCDC192"/>
</dbReference>
<dbReference type="Proteomes" id="UP000014760">
    <property type="component" value="Unassembled WGS sequence"/>
</dbReference>
<feature type="coiled-coil region" evidence="1">
    <location>
        <begin position="257"/>
        <end position="284"/>
    </location>
</feature>
<evidence type="ECO:0000256" key="2">
    <source>
        <dbReference type="SAM" id="MobiDB-lite"/>
    </source>
</evidence>
<dbReference type="PANTHER" id="PTHR38580">
    <property type="entry name" value="COILED-COIL DOMAIN-CONTAINING PROTEIN 192"/>
    <property type="match status" value="1"/>
</dbReference>
<evidence type="ECO:0000313" key="5">
    <source>
        <dbReference type="Proteomes" id="UP000014760"/>
    </source>
</evidence>